<evidence type="ECO:0000313" key="2">
    <source>
        <dbReference type="EMBL" id="CEK50165.1"/>
    </source>
</evidence>
<feature type="compositionally biased region" description="Low complexity" evidence="1">
    <location>
        <begin position="16"/>
        <end position="33"/>
    </location>
</feature>
<name>A0A0B6Y3P6_9EUPU</name>
<feature type="non-terminal residue" evidence="2">
    <location>
        <position position="1"/>
    </location>
</feature>
<feature type="region of interest" description="Disordered" evidence="1">
    <location>
        <begin position="1"/>
        <end position="43"/>
    </location>
</feature>
<gene>
    <name evidence="2" type="primary">ORF10040</name>
</gene>
<protein>
    <submittedName>
        <fullName evidence="2">Uncharacterized protein</fullName>
    </submittedName>
</protein>
<feature type="non-terminal residue" evidence="2">
    <location>
        <position position="95"/>
    </location>
</feature>
<dbReference type="AlphaFoldDB" id="A0A0B6Y3P6"/>
<dbReference type="EMBL" id="HACG01003300">
    <property type="protein sequence ID" value="CEK50165.1"/>
    <property type="molecule type" value="Transcribed_RNA"/>
</dbReference>
<sequence>KQFQHSVVAQTHHELPSTSSSAISPSTSSASASFIKGDGGGSECKYDYDEPYRRLEVDSLQADTRRSLSEYNALHCQAIQTAARPKLLNLGSGSD</sequence>
<organism evidence="2">
    <name type="scientific">Arion vulgaris</name>
    <dbReference type="NCBI Taxonomy" id="1028688"/>
    <lineage>
        <taxon>Eukaryota</taxon>
        <taxon>Metazoa</taxon>
        <taxon>Spiralia</taxon>
        <taxon>Lophotrochozoa</taxon>
        <taxon>Mollusca</taxon>
        <taxon>Gastropoda</taxon>
        <taxon>Heterobranchia</taxon>
        <taxon>Euthyneura</taxon>
        <taxon>Panpulmonata</taxon>
        <taxon>Eupulmonata</taxon>
        <taxon>Stylommatophora</taxon>
        <taxon>Helicina</taxon>
        <taxon>Arionoidea</taxon>
        <taxon>Arionidae</taxon>
        <taxon>Arion</taxon>
    </lineage>
</organism>
<proteinExistence type="predicted"/>
<accession>A0A0B6Y3P6</accession>
<reference evidence="2" key="1">
    <citation type="submission" date="2014-12" db="EMBL/GenBank/DDBJ databases">
        <title>Insight into the proteome of Arion vulgaris.</title>
        <authorList>
            <person name="Aradska J."/>
            <person name="Bulat T."/>
            <person name="Smidak R."/>
            <person name="Sarate P."/>
            <person name="Gangsoo J."/>
            <person name="Sialana F."/>
            <person name="Bilban M."/>
            <person name="Lubec G."/>
        </authorList>
    </citation>
    <scope>NUCLEOTIDE SEQUENCE</scope>
    <source>
        <tissue evidence="2">Skin</tissue>
    </source>
</reference>
<evidence type="ECO:0000256" key="1">
    <source>
        <dbReference type="SAM" id="MobiDB-lite"/>
    </source>
</evidence>